<dbReference type="SUPFAM" id="SSF52096">
    <property type="entry name" value="ClpP/crotonase"/>
    <property type="match status" value="1"/>
</dbReference>
<evidence type="ECO:0000313" key="9">
    <source>
        <dbReference type="EMBL" id="CBL87225.1"/>
    </source>
</evidence>
<evidence type="ECO:0000259" key="7">
    <source>
        <dbReference type="PROSITE" id="PS50106"/>
    </source>
</evidence>
<dbReference type="EMBL" id="FQ032812">
    <property type="protein sequence ID" value="CBL87187.1"/>
    <property type="molecule type" value="Genomic_DNA"/>
</dbReference>
<dbReference type="InterPro" id="IPR004447">
    <property type="entry name" value="Peptidase_S41A"/>
</dbReference>
<evidence type="ECO:0000256" key="6">
    <source>
        <dbReference type="SAM" id="SignalP"/>
    </source>
</evidence>
<evidence type="ECO:0000256" key="2">
    <source>
        <dbReference type="ARBA" id="ARBA00022670"/>
    </source>
</evidence>
<accession>F4MM24</accession>
<dbReference type="Pfam" id="PF13180">
    <property type="entry name" value="PDZ_2"/>
    <property type="match status" value="1"/>
</dbReference>
<dbReference type="SMART" id="SM00245">
    <property type="entry name" value="TSPc"/>
    <property type="match status" value="1"/>
</dbReference>
<dbReference type="CDD" id="cd06782">
    <property type="entry name" value="cpPDZ_CPP-like"/>
    <property type="match status" value="1"/>
</dbReference>
<evidence type="ECO:0000256" key="1">
    <source>
        <dbReference type="ARBA" id="ARBA00009179"/>
    </source>
</evidence>
<dbReference type="PANTHER" id="PTHR32060:SF30">
    <property type="entry name" value="CARBOXY-TERMINAL PROCESSING PROTEASE CTPA"/>
    <property type="match status" value="1"/>
</dbReference>
<reference evidence="8" key="1">
    <citation type="submission" date="2010-05" db="EMBL/GenBank/DDBJ databases">
        <authorList>
            <person name="Genoscope - CEA"/>
        </authorList>
    </citation>
    <scope>NUCLEOTIDE SEQUENCE</scope>
</reference>
<dbReference type="EMBL" id="FQ032813">
    <property type="protein sequence ID" value="CBL87225.1"/>
    <property type="molecule type" value="Genomic_DNA"/>
</dbReference>
<dbReference type="Gene3D" id="3.30.750.44">
    <property type="match status" value="1"/>
</dbReference>
<dbReference type="SUPFAM" id="SSF50156">
    <property type="entry name" value="PDZ domain-like"/>
    <property type="match status" value="1"/>
</dbReference>
<evidence type="ECO:0000256" key="5">
    <source>
        <dbReference type="RuleBase" id="RU004404"/>
    </source>
</evidence>
<keyword evidence="6" id="KW-0732">Signal</keyword>
<comment type="similarity">
    <text evidence="1 5">Belongs to the peptidase S41A family.</text>
</comment>
<dbReference type="GO" id="GO:0004175">
    <property type="term" value="F:endopeptidase activity"/>
    <property type="evidence" value="ECO:0007669"/>
    <property type="project" value="TreeGrafter"/>
</dbReference>
<dbReference type="NCBIfam" id="TIGR00225">
    <property type="entry name" value="prc"/>
    <property type="match status" value="1"/>
</dbReference>
<dbReference type="PROSITE" id="PS50106">
    <property type="entry name" value="PDZ"/>
    <property type="match status" value="1"/>
</dbReference>
<dbReference type="InterPro" id="IPR029045">
    <property type="entry name" value="ClpP/crotonase-like_dom_sf"/>
</dbReference>
<dbReference type="PANTHER" id="PTHR32060">
    <property type="entry name" value="TAIL-SPECIFIC PROTEASE"/>
    <property type="match status" value="1"/>
</dbReference>
<dbReference type="GO" id="GO:0008236">
    <property type="term" value="F:serine-type peptidase activity"/>
    <property type="evidence" value="ECO:0007669"/>
    <property type="project" value="UniProtKB-KW"/>
</dbReference>
<organism evidence="8">
    <name type="scientific">uncultured Sphingobacteriia bacterium</name>
    <dbReference type="NCBI Taxonomy" id="246143"/>
    <lineage>
        <taxon>Bacteria</taxon>
        <taxon>Pseudomonadati</taxon>
        <taxon>Bacteroidota</taxon>
        <taxon>Sphingobacteriia</taxon>
        <taxon>environmental samples</taxon>
    </lineage>
</organism>
<dbReference type="Gene3D" id="3.90.226.10">
    <property type="entry name" value="2-enoyl-CoA Hydratase, Chain A, domain 1"/>
    <property type="match status" value="1"/>
</dbReference>
<feature type="domain" description="PDZ" evidence="7">
    <location>
        <begin position="86"/>
        <end position="156"/>
    </location>
</feature>
<evidence type="ECO:0000256" key="3">
    <source>
        <dbReference type="ARBA" id="ARBA00022801"/>
    </source>
</evidence>
<dbReference type="GO" id="GO:0030288">
    <property type="term" value="C:outer membrane-bounded periplasmic space"/>
    <property type="evidence" value="ECO:0007669"/>
    <property type="project" value="TreeGrafter"/>
</dbReference>
<dbReference type="InterPro" id="IPR001478">
    <property type="entry name" value="PDZ"/>
</dbReference>
<feature type="chain" id="PRO_5007656830" evidence="6">
    <location>
        <begin position="26"/>
        <end position="548"/>
    </location>
</feature>
<evidence type="ECO:0000256" key="4">
    <source>
        <dbReference type="ARBA" id="ARBA00022825"/>
    </source>
</evidence>
<dbReference type="GO" id="GO:0006508">
    <property type="term" value="P:proteolysis"/>
    <property type="evidence" value="ECO:0007669"/>
    <property type="project" value="UniProtKB-KW"/>
</dbReference>
<keyword evidence="4 5" id="KW-0720">Serine protease</keyword>
<dbReference type="Gene3D" id="2.30.42.10">
    <property type="match status" value="1"/>
</dbReference>
<dbReference type="InterPro" id="IPR036034">
    <property type="entry name" value="PDZ_sf"/>
</dbReference>
<dbReference type="InterPro" id="IPR005151">
    <property type="entry name" value="Tail-specific_protease"/>
</dbReference>
<protein>
    <submittedName>
        <fullName evidence="8">C-terminal protease, S41 family</fullName>
    </submittedName>
</protein>
<dbReference type="CDD" id="cd07560">
    <property type="entry name" value="Peptidase_S41_CPP"/>
    <property type="match status" value="1"/>
</dbReference>
<evidence type="ECO:0000313" key="8">
    <source>
        <dbReference type="EMBL" id="CBL87187.1"/>
    </source>
</evidence>
<dbReference type="GO" id="GO:0007165">
    <property type="term" value="P:signal transduction"/>
    <property type="evidence" value="ECO:0007669"/>
    <property type="project" value="TreeGrafter"/>
</dbReference>
<reference evidence="9" key="2">
    <citation type="journal article" date="2012" name="Environ. Microbiol.">
        <title>Genomic content of uncultured Bacteroidetes from contrasting oceanic provinces in the North Atlantic Ocean.</title>
        <authorList>
            <person name="Gomez-Pereira P.R."/>
            <person name="Schuler M."/>
            <person name="Fuchs B.M."/>
            <person name="Bennke C."/>
            <person name="Teeling H."/>
            <person name="Waldmann J."/>
            <person name="Richter M."/>
            <person name="Barbe V."/>
            <person name="Bataille E."/>
            <person name="Glockner F.O."/>
            <person name="Amann R."/>
        </authorList>
    </citation>
    <scope>NUCLEOTIDE SEQUENCE</scope>
</reference>
<dbReference type="Pfam" id="PF03572">
    <property type="entry name" value="Peptidase_S41"/>
    <property type="match status" value="1"/>
</dbReference>
<dbReference type="AlphaFoldDB" id="F4MM24"/>
<feature type="signal peptide" evidence="6">
    <location>
        <begin position="1"/>
        <end position="25"/>
    </location>
</feature>
<sequence length="548" mass="61026">MNIKLISILALGIIIAAIPPNQANAQNDRYFEISKNLQIFAEVYKELNANYVDELDPNELMRISIDAMVNSLDPYTTYISEAQIASYRLNDQETYKGIGARMEVIDDYVTVVEPYDGGPALEAGLKAGDQIRNVGRYATKGRSLEEVSAIVKGAPGTEAQLQIYRPSSGETLAITLIRGSVERQNVPHYDMVSPEVAYVSLTTFTQAAGANIAKGLKELQKDNPNMKGVILDLRHNGGGLLAEALHVTNIFVPKGLDLVTTKGKVKDRDRAFTTRNVPVDVEIPLVVLIDNKSASASEIVSGSIQDLDRGVIMGQRSYGKGLVQNTKDLNYNSRVKLTTSKYYILSRRCIQSVAYENGEPKDIPDDQRSVFKTKNGRKVLDGGGVTPDIKLEPKKVSPLLKALNKEYIIFKYANDYFEKQSAIEDPVAFKFSDYAGFIAFADNLGFKYKTGSNTVLTTLEEKFIEDDIDEELKSSIDQLKAAINTAKADDFEQYKDEIIFEVEQELVSRYFNQKGRIQKQLQNDSEVSAAIELLNDRTRYDDILKSPM</sequence>
<dbReference type="SMART" id="SM00228">
    <property type="entry name" value="PDZ"/>
    <property type="match status" value="1"/>
</dbReference>
<name>F4MM24_9BACT</name>
<gene>
    <name evidence="8" type="ORF">S3_891_0022</name>
    <name evidence="9" type="ORF">S3_892_0017</name>
</gene>
<keyword evidence="3 5" id="KW-0378">Hydrolase</keyword>
<proteinExistence type="inferred from homology"/>
<keyword evidence="2 5" id="KW-0645">Protease</keyword>